<dbReference type="OrthoDB" id="3215116at2"/>
<protein>
    <submittedName>
        <fullName evidence="2">Uncharacterized protein</fullName>
    </submittedName>
</protein>
<gene>
    <name evidence="2" type="ORF">BL253_33035</name>
</gene>
<dbReference type="EMBL" id="MOMC01000086">
    <property type="protein sequence ID" value="ONH23425.1"/>
    <property type="molecule type" value="Genomic_DNA"/>
</dbReference>
<dbReference type="STRING" id="1834516.BL253_33035"/>
<dbReference type="RefSeq" id="WP_076821562.1">
    <property type="nucleotide sequence ID" value="NZ_MOMC01000086.1"/>
</dbReference>
<evidence type="ECO:0000313" key="2">
    <source>
        <dbReference type="EMBL" id="ONH23425.1"/>
    </source>
</evidence>
<dbReference type="AlphaFoldDB" id="A0A1V2I3E4"/>
<accession>A0A1V2I3E4</accession>
<evidence type="ECO:0000313" key="3">
    <source>
        <dbReference type="Proteomes" id="UP000188929"/>
    </source>
</evidence>
<comment type="caution">
    <text evidence="2">The sequence shown here is derived from an EMBL/GenBank/DDBJ whole genome shotgun (WGS) entry which is preliminary data.</text>
</comment>
<proteinExistence type="predicted"/>
<sequence>MAAGSLSALDTTLDQLRAGAAGLGAALLELDTDANRALLDPAARTGATAERSRAVRARLDWLWERHLLLSGVIRQAETLRGDRTWLGPRRLAELEALLHRASQPRPPAPPAAGGGDADAAAPGAGATSAGASAAPAKGGAPVPRPPAGPASGIAAYPEDLLDGTSEVVEAVRRDVNAVVAAWASSVGQLSAAERRLAELTVDAARLGLADLPELADARAAVRAHGSAVAADPLSAQAADLAAAAAAVDEADAVLGVLGRARGSLPADLRAAETLLAEVLSVAAEGERHARRTVERVAGARAALARLDEGWLADPRRGLRPWLDRLVDAAAGGDWPGAARGLLAWRGTAEATLRRAREVAEENAAPLRRRDELRGLLGALHAKAAADGSAEDPDLIALHRRAHDALYIAPSDLDLAGDLVHGYAAAVTAGRGGASGTGGVPARMPPAAPSARSRGRAGGTAHDDRVTGNAAWDTEEAG</sequence>
<feature type="region of interest" description="Disordered" evidence="1">
    <location>
        <begin position="102"/>
        <end position="155"/>
    </location>
</feature>
<feature type="region of interest" description="Disordered" evidence="1">
    <location>
        <begin position="430"/>
        <end position="477"/>
    </location>
</feature>
<name>A0A1V2I3E4_9ACTN</name>
<evidence type="ECO:0000256" key="1">
    <source>
        <dbReference type="SAM" id="MobiDB-lite"/>
    </source>
</evidence>
<feature type="compositionally biased region" description="Low complexity" evidence="1">
    <location>
        <begin position="117"/>
        <end position="141"/>
    </location>
</feature>
<organism evidence="2 3">
    <name type="scientific">Pseudofrankia asymbiotica</name>
    <dbReference type="NCBI Taxonomy" id="1834516"/>
    <lineage>
        <taxon>Bacteria</taxon>
        <taxon>Bacillati</taxon>
        <taxon>Actinomycetota</taxon>
        <taxon>Actinomycetes</taxon>
        <taxon>Frankiales</taxon>
        <taxon>Frankiaceae</taxon>
        <taxon>Pseudofrankia</taxon>
    </lineage>
</organism>
<keyword evidence="3" id="KW-1185">Reference proteome</keyword>
<dbReference type="Proteomes" id="UP000188929">
    <property type="component" value="Unassembled WGS sequence"/>
</dbReference>
<reference evidence="3" key="1">
    <citation type="submission" date="2016-10" db="EMBL/GenBank/DDBJ databases">
        <title>Frankia sp. NRRL B-16386 Genome sequencing.</title>
        <authorList>
            <person name="Ghodhbane-Gtari F."/>
            <person name="Swanson E."/>
            <person name="Gueddou A."/>
            <person name="Hezbri K."/>
            <person name="Ktari K."/>
            <person name="Nouioui I."/>
            <person name="Morris K."/>
            <person name="Simpson S."/>
            <person name="Abebe-Akele F."/>
            <person name="Thomas K."/>
            <person name="Gtari M."/>
            <person name="Tisa L.S."/>
        </authorList>
    </citation>
    <scope>NUCLEOTIDE SEQUENCE [LARGE SCALE GENOMIC DNA]</scope>
    <source>
        <strain evidence="3">NRRL B-16386</strain>
    </source>
</reference>